<feature type="region of interest" description="Disordered" evidence="1">
    <location>
        <begin position="59"/>
        <end position="186"/>
    </location>
</feature>
<evidence type="ECO:0000313" key="2">
    <source>
        <dbReference type="EMBL" id="KAG7449759.1"/>
    </source>
</evidence>
<dbReference type="Proteomes" id="UP000812287">
    <property type="component" value="Unassembled WGS sequence"/>
</dbReference>
<organism evidence="2 3">
    <name type="scientific">Guyanagaster necrorhizus</name>
    <dbReference type="NCBI Taxonomy" id="856835"/>
    <lineage>
        <taxon>Eukaryota</taxon>
        <taxon>Fungi</taxon>
        <taxon>Dikarya</taxon>
        <taxon>Basidiomycota</taxon>
        <taxon>Agaricomycotina</taxon>
        <taxon>Agaricomycetes</taxon>
        <taxon>Agaricomycetidae</taxon>
        <taxon>Agaricales</taxon>
        <taxon>Marasmiineae</taxon>
        <taxon>Physalacriaceae</taxon>
        <taxon>Guyanagaster</taxon>
    </lineage>
</organism>
<feature type="region of interest" description="Disordered" evidence="1">
    <location>
        <begin position="27"/>
        <end position="47"/>
    </location>
</feature>
<evidence type="ECO:0000313" key="3">
    <source>
        <dbReference type="Proteomes" id="UP000812287"/>
    </source>
</evidence>
<proteinExistence type="predicted"/>
<dbReference type="RefSeq" id="XP_043043259.1">
    <property type="nucleotide sequence ID" value="XM_043185520.1"/>
</dbReference>
<name>A0A9P7W0K1_9AGAR</name>
<dbReference type="EMBL" id="MU250527">
    <property type="protein sequence ID" value="KAG7449759.1"/>
    <property type="molecule type" value="Genomic_DNA"/>
</dbReference>
<keyword evidence="3" id="KW-1185">Reference proteome</keyword>
<protein>
    <submittedName>
        <fullName evidence="2">Uncharacterized protein</fullName>
    </submittedName>
</protein>
<dbReference type="GeneID" id="66107817"/>
<comment type="caution">
    <text evidence="2">The sequence shown here is derived from an EMBL/GenBank/DDBJ whole genome shotgun (WGS) entry which is preliminary data.</text>
</comment>
<feature type="compositionally biased region" description="Polar residues" evidence="1">
    <location>
        <begin position="59"/>
        <end position="69"/>
    </location>
</feature>
<sequence>MTFLRRRRLRNSLAKYRLAQVQRATWPSTQFAPAPAPPPPVYAPSLPYQQPVVQPNIFSSSAPVRSTNPFHRYSGTDPPVSYQQPVPDNTFQSPAPVRSTNPFHRYSFNDTVFPPVSSETQRTTSPSQTDDPYNSHAMAHRQQGAVLAKYSRASTGNQLSEFAASSSSVTEPHPPPYIEQPLARDH</sequence>
<feature type="compositionally biased region" description="Polar residues" evidence="1">
    <location>
        <begin position="152"/>
        <end position="170"/>
    </location>
</feature>
<gene>
    <name evidence="2" type="ORF">BT62DRAFT_928491</name>
</gene>
<dbReference type="OrthoDB" id="3028274at2759"/>
<dbReference type="AlphaFoldDB" id="A0A9P7W0K1"/>
<feature type="compositionally biased region" description="Polar residues" evidence="1">
    <location>
        <begin position="81"/>
        <end position="102"/>
    </location>
</feature>
<reference evidence="2" key="1">
    <citation type="submission" date="2020-11" db="EMBL/GenBank/DDBJ databases">
        <title>Adaptations for nitrogen fixation in a non-lichenized fungal sporocarp promotes dispersal by wood-feeding termites.</title>
        <authorList>
            <consortium name="DOE Joint Genome Institute"/>
            <person name="Koch R.A."/>
            <person name="Yoon G."/>
            <person name="Arayal U."/>
            <person name="Lail K."/>
            <person name="Amirebrahimi M."/>
            <person name="Labutti K."/>
            <person name="Lipzen A."/>
            <person name="Riley R."/>
            <person name="Barry K."/>
            <person name="Henrissat B."/>
            <person name="Grigoriev I.V."/>
            <person name="Herr J.R."/>
            <person name="Aime M.C."/>
        </authorList>
    </citation>
    <scope>NUCLEOTIDE SEQUENCE</scope>
    <source>
        <strain evidence="2">MCA 3950</strain>
    </source>
</reference>
<evidence type="ECO:0000256" key="1">
    <source>
        <dbReference type="SAM" id="MobiDB-lite"/>
    </source>
</evidence>
<accession>A0A9P7W0K1</accession>
<feature type="compositionally biased region" description="Polar residues" evidence="1">
    <location>
        <begin position="117"/>
        <end position="132"/>
    </location>
</feature>